<gene>
    <name evidence="2" type="ORF">DEJ48_26930</name>
</gene>
<feature type="compositionally biased region" description="Polar residues" evidence="1">
    <location>
        <begin position="19"/>
        <end position="31"/>
    </location>
</feature>
<sequence>MLTVRERRTAERYRVPRSMSHTRPGSRTRIQVPSIPESPTRRSTTMNLITDVVAGLAHFLGWLV</sequence>
<evidence type="ECO:0000256" key="1">
    <source>
        <dbReference type="SAM" id="MobiDB-lite"/>
    </source>
</evidence>
<name>A0A5P2C262_STRVZ</name>
<feature type="region of interest" description="Disordered" evidence="1">
    <location>
        <begin position="16"/>
        <end position="42"/>
    </location>
</feature>
<dbReference type="AlphaFoldDB" id="A0A5P2C262"/>
<dbReference type="EMBL" id="CP029192">
    <property type="protein sequence ID" value="QES36547.1"/>
    <property type="molecule type" value="Genomic_DNA"/>
</dbReference>
<organism evidence="2 3">
    <name type="scientific">Streptomyces venezuelae</name>
    <dbReference type="NCBI Taxonomy" id="54571"/>
    <lineage>
        <taxon>Bacteria</taxon>
        <taxon>Bacillati</taxon>
        <taxon>Actinomycetota</taxon>
        <taxon>Actinomycetes</taxon>
        <taxon>Kitasatosporales</taxon>
        <taxon>Streptomycetaceae</taxon>
        <taxon>Streptomyces</taxon>
    </lineage>
</organism>
<proteinExistence type="predicted"/>
<protein>
    <submittedName>
        <fullName evidence="2">Uncharacterized protein</fullName>
    </submittedName>
</protein>
<evidence type="ECO:0000313" key="3">
    <source>
        <dbReference type="Proteomes" id="UP000322927"/>
    </source>
</evidence>
<dbReference type="Proteomes" id="UP000322927">
    <property type="component" value="Chromosome"/>
</dbReference>
<evidence type="ECO:0000313" key="2">
    <source>
        <dbReference type="EMBL" id="QES36547.1"/>
    </source>
</evidence>
<reference evidence="2 3" key="1">
    <citation type="submission" date="2018-05" db="EMBL/GenBank/DDBJ databases">
        <title>Streptomyces venezuelae.</title>
        <authorList>
            <person name="Kim W."/>
            <person name="Lee N."/>
            <person name="Cho B.-K."/>
        </authorList>
    </citation>
    <scope>NUCLEOTIDE SEQUENCE [LARGE SCALE GENOMIC DNA]</scope>
    <source>
        <strain evidence="2 3">ATCC 14584</strain>
    </source>
</reference>
<accession>A0A5P2C262</accession>